<feature type="compositionally biased region" description="Low complexity" evidence="1">
    <location>
        <begin position="18"/>
        <end position="35"/>
    </location>
</feature>
<gene>
    <name evidence="2" type="ORF">FDO65_19195</name>
</gene>
<evidence type="ECO:0000313" key="3">
    <source>
        <dbReference type="Proteomes" id="UP000306985"/>
    </source>
</evidence>
<sequence>MYTDRPISGETVDTGVDTAASPSTSVATSSAPGAAHPSTPAGETAGRRSYLDPRSTTERLRLLWSTGARDVTLVAPRDTPRLHAIDPRGWIA</sequence>
<protein>
    <submittedName>
        <fullName evidence="2">Uncharacterized protein</fullName>
    </submittedName>
</protein>
<dbReference type="RefSeq" id="WP_137451344.1">
    <property type="nucleotide sequence ID" value="NZ_SZZH01000006.1"/>
</dbReference>
<organism evidence="2 3">
    <name type="scientific">Nakamurella flava</name>
    <dbReference type="NCBI Taxonomy" id="2576308"/>
    <lineage>
        <taxon>Bacteria</taxon>
        <taxon>Bacillati</taxon>
        <taxon>Actinomycetota</taxon>
        <taxon>Actinomycetes</taxon>
        <taxon>Nakamurellales</taxon>
        <taxon>Nakamurellaceae</taxon>
        <taxon>Nakamurella</taxon>
    </lineage>
</organism>
<name>A0A4U6QAF2_9ACTN</name>
<accession>A0A4U6QAF2</accession>
<keyword evidence="3" id="KW-1185">Reference proteome</keyword>
<proteinExistence type="predicted"/>
<feature type="region of interest" description="Disordered" evidence="1">
    <location>
        <begin position="1"/>
        <end position="53"/>
    </location>
</feature>
<dbReference type="Proteomes" id="UP000306985">
    <property type="component" value="Unassembled WGS sequence"/>
</dbReference>
<evidence type="ECO:0000313" key="2">
    <source>
        <dbReference type="EMBL" id="TKV56957.1"/>
    </source>
</evidence>
<reference evidence="2 3" key="1">
    <citation type="submission" date="2019-05" db="EMBL/GenBank/DDBJ databases">
        <title>Nakamurella sp. N5BH11, whole genome shotgun sequence.</title>
        <authorList>
            <person name="Tuo L."/>
        </authorList>
    </citation>
    <scope>NUCLEOTIDE SEQUENCE [LARGE SCALE GENOMIC DNA]</scope>
    <source>
        <strain evidence="2 3">N5BH11</strain>
    </source>
</reference>
<comment type="caution">
    <text evidence="2">The sequence shown here is derived from an EMBL/GenBank/DDBJ whole genome shotgun (WGS) entry which is preliminary data.</text>
</comment>
<dbReference type="EMBL" id="SZZH01000006">
    <property type="protein sequence ID" value="TKV56957.1"/>
    <property type="molecule type" value="Genomic_DNA"/>
</dbReference>
<evidence type="ECO:0000256" key="1">
    <source>
        <dbReference type="SAM" id="MobiDB-lite"/>
    </source>
</evidence>
<dbReference type="AlphaFoldDB" id="A0A4U6QAF2"/>